<evidence type="ECO:0000256" key="1">
    <source>
        <dbReference type="ARBA" id="ARBA00022723"/>
    </source>
</evidence>
<dbReference type="AlphaFoldDB" id="A0A7J0H1M4"/>
<dbReference type="EMBL" id="BJWL01000026">
    <property type="protein sequence ID" value="GFZ17010.1"/>
    <property type="molecule type" value="Genomic_DNA"/>
</dbReference>
<keyword evidence="2" id="KW-0863">Zinc-finger</keyword>
<dbReference type="Proteomes" id="UP000585474">
    <property type="component" value="Unassembled WGS sequence"/>
</dbReference>
<dbReference type="InterPro" id="IPR049914">
    <property type="entry name" value="PHD1-3/5-6"/>
</dbReference>
<evidence type="ECO:0000256" key="3">
    <source>
        <dbReference type="ARBA" id="ARBA00022833"/>
    </source>
</evidence>
<keyword evidence="8" id="KW-1185">Reference proteome</keyword>
<organism evidence="7 8">
    <name type="scientific">Actinidia rufa</name>
    <dbReference type="NCBI Taxonomy" id="165716"/>
    <lineage>
        <taxon>Eukaryota</taxon>
        <taxon>Viridiplantae</taxon>
        <taxon>Streptophyta</taxon>
        <taxon>Embryophyta</taxon>
        <taxon>Tracheophyta</taxon>
        <taxon>Spermatophyta</taxon>
        <taxon>Magnoliopsida</taxon>
        <taxon>eudicotyledons</taxon>
        <taxon>Gunneridae</taxon>
        <taxon>Pentapetalae</taxon>
        <taxon>asterids</taxon>
        <taxon>Ericales</taxon>
        <taxon>Actinidiaceae</taxon>
        <taxon>Actinidia</taxon>
    </lineage>
</organism>
<accession>A0A7J0H1M4</accession>
<reference evidence="7 8" key="1">
    <citation type="submission" date="2019-07" db="EMBL/GenBank/DDBJ databases">
        <title>De Novo Assembly of kiwifruit Actinidia rufa.</title>
        <authorList>
            <person name="Sugita-Konishi S."/>
            <person name="Sato K."/>
            <person name="Mori E."/>
            <person name="Abe Y."/>
            <person name="Kisaki G."/>
            <person name="Hamano K."/>
            <person name="Suezawa K."/>
            <person name="Otani M."/>
            <person name="Fukuda T."/>
            <person name="Manabe T."/>
            <person name="Gomi K."/>
            <person name="Tabuchi M."/>
            <person name="Akimitsu K."/>
            <person name="Kataoka I."/>
        </authorList>
    </citation>
    <scope>NUCLEOTIDE SEQUENCE [LARGE SCALE GENOMIC DNA]</scope>
    <source>
        <strain evidence="8">cv. Fuchu</strain>
    </source>
</reference>
<comment type="caution">
    <text evidence="7">The sequence shown here is derived from an EMBL/GenBank/DDBJ whole genome shotgun (WGS) entry which is preliminary data.</text>
</comment>
<feature type="domain" description="AIPP2-like SPOC-like" evidence="6">
    <location>
        <begin position="304"/>
        <end position="434"/>
    </location>
</feature>
<dbReference type="GO" id="GO:0034244">
    <property type="term" value="P:negative regulation of transcription elongation by RNA polymerase II"/>
    <property type="evidence" value="ECO:0007669"/>
    <property type="project" value="InterPro"/>
</dbReference>
<dbReference type="PANTHER" id="PTHR33304">
    <property type="match status" value="1"/>
</dbReference>
<evidence type="ECO:0000256" key="2">
    <source>
        <dbReference type="ARBA" id="ARBA00022771"/>
    </source>
</evidence>
<evidence type="ECO:0000256" key="4">
    <source>
        <dbReference type="ARBA" id="ARBA00023015"/>
    </source>
</evidence>
<sequence length="647" mass="72197">MQNSSRTCVCSPFTYKCVVSSFMQVRIFLSFIFLAYEVGFYCGKTFSGVVPDVWICEACEMGARISPKSKEDVPSTLMLNPSAMVDEETSRSAGCSELPRNTRKQGCFQPAKTVNTGKVKFMDPQEVIMRSSGAKEFKSPSQINLQSRCGPTKTVASTSARIPIKPKAIPPKLDSQNVKANPFLTRHCNTQINSAAEQQVVQTSKAPKGKKAILFSREEPIRKRQPVDTHIPAVETESAYTKEQIVVNKASVASSLVKHFPRTISGNGCTNLKSRNLDGNDGDLVNILPEAEKGFQGPALDSTWKGIFEILDPIGDKELSDSIQAHPPSKVRRKVYEFSKKMPDVLQFKMLPRCNVWTEFFQEDRPDEYDIGLYFFSSNTQRSGSYVVLLEFIETRDLMMRTYIDGVELFVFTSKLLSAYAQRWNEKHFLWGIFRPDENYKAKCKLNEKLSPLHQPSDSTKHDAAAADILDMDIDMLAGKDGERVDRAIFSRESSTGSCGSSKEEIPNAISLNRSSDHRLSAVSEESDFGIQLPLTEVKVDVCDIPPGFDQAYRQKVQNKSGASSAKEVTSRKRAFELLLVINNFSLKQLNPSQPSELLLNRCSLSFMKRFENGEFPSLPPSVKYAKVMTKALVEGKHLSGASHGLD</sequence>
<evidence type="ECO:0000313" key="7">
    <source>
        <dbReference type="EMBL" id="GFZ17010.1"/>
    </source>
</evidence>
<dbReference type="OrthoDB" id="651601at2759"/>
<keyword evidence="5" id="KW-0804">Transcription</keyword>
<keyword evidence="1" id="KW-0479">Metal-binding</keyword>
<proteinExistence type="predicted"/>
<keyword evidence="4" id="KW-0805">Transcription regulation</keyword>
<dbReference type="GO" id="GO:0008270">
    <property type="term" value="F:zinc ion binding"/>
    <property type="evidence" value="ECO:0007669"/>
    <property type="project" value="UniProtKB-KW"/>
</dbReference>
<dbReference type="GO" id="GO:0140566">
    <property type="term" value="F:histone reader activity"/>
    <property type="evidence" value="ECO:0007669"/>
    <property type="project" value="InterPro"/>
</dbReference>
<evidence type="ECO:0000259" key="6">
    <source>
        <dbReference type="Pfam" id="PF23121"/>
    </source>
</evidence>
<keyword evidence="3" id="KW-0862">Zinc</keyword>
<name>A0A7J0H1M4_9ERIC</name>
<gene>
    <name evidence="7" type="ORF">Acr_26g0002800</name>
</gene>
<evidence type="ECO:0000313" key="8">
    <source>
        <dbReference type="Proteomes" id="UP000585474"/>
    </source>
</evidence>
<dbReference type="PANTHER" id="PTHR33304:SF36">
    <property type="entry name" value="GB|AAF26970.1-RELATED"/>
    <property type="match status" value="1"/>
</dbReference>
<evidence type="ECO:0000256" key="5">
    <source>
        <dbReference type="ARBA" id="ARBA00023163"/>
    </source>
</evidence>
<protein>
    <recommendedName>
        <fullName evidence="6">AIPP2-like SPOC-like domain-containing protein</fullName>
    </recommendedName>
</protein>
<dbReference type="Pfam" id="PF23121">
    <property type="entry name" value="SPOC_AIPP2"/>
    <property type="match status" value="1"/>
</dbReference>
<dbReference type="InterPro" id="IPR056280">
    <property type="entry name" value="AIPP2-like_SPOC"/>
</dbReference>